<accession>A0AC34FDE1</accession>
<reference evidence="2" key="1">
    <citation type="submission" date="2022-11" db="UniProtKB">
        <authorList>
            <consortium name="WormBaseParasite"/>
        </authorList>
    </citation>
    <scope>IDENTIFICATION</scope>
</reference>
<evidence type="ECO:0000313" key="1">
    <source>
        <dbReference type="Proteomes" id="UP000887579"/>
    </source>
</evidence>
<protein>
    <submittedName>
        <fullName evidence="2">Rho GTPase-activating protein 1</fullName>
    </submittedName>
</protein>
<dbReference type="WBParaSite" id="ES5_v2.g14866.t1">
    <property type="protein sequence ID" value="ES5_v2.g14866.t1"/>
    <property type="gene ID" value="ES5_v2.g14866"/>
</dbReference>
<sequence length="435" mass="50423">MATPSSSKKIDDVTDFIEPTNGFEEDDMLTPADNQHQFLESENFEQELGTTGLEDPFSENFSDIARHNIVEVQSQGDLVARPIIVVYAYRLPVNKEFDHQKFLRYLQHTLDKFVDLDYSIVYCHYGLRSNNKPPLKWLIQAYQVLDRRYKKNLKALFLVHPSTFIRIVWNIFKPFISLKFEKKVHYVNYLHELNTYIRIAQLNLPQVIIDHDMSLVSTSKTFFGRTPPPLPPRPTQQFNVSLDFILENHPDYMVPPLVVSLIEFLRNYGLEVEGIFRRSAELNAITRLQERINLGKEIDWINDPEYSGDIQKAVIHASVLLKTFLRSLGEPIMTNANYSKLVEIEDPKTNTEAIRNLIWSLKPANFLLLKTVIQFLTEVAAHSHQNLMTPDNLGIVFGPNLFWPTDQQVPLTQIINLNNCCAKLITDYEVIFEKQ</sequence>
<organism evidence="1 2">
    <name type="scientific">Panagrolaimus sp. ES5</name>
    <dbReference type="NCBI Taxonomy" id="591445"/>
    <lineage>
        <taxon>Eukaryota</taxon>
        <taxon>Metazoa</taxon>
        <taxon>Ecdysozoa</taxon>
        <taxon>Nematoda</taxon>
        <taxon>Chromadorea</taxon>
        <taxon>Rhabditida</taxon>
        <taxon>Tylenchina</taxon>
        <taxon>Panagrolaimomorpha</taxon>
        <taxon>Panagrolaimoidea</taxon>
        <taxon>Panagrolaimidae</taxon>
        <taxon>Panagrolaimus</taxon>
    </lineage>
</organism>
<dbReference type="Proteomes" id="UP000887579">
    <property type="component" value="Unplaced"/>
</dbReference>
<proteinExistence type="predicted"/>
<name>A0AC34FDE1_9BILA</name>
<evidence type="ECO:0000313" key="2">
    <source>
        <dbReference type="WBParaSite" id="ES5_v2.g14866.t1"/>
    </source>
</evidence>